<evidence type="ECO:0000313" key="3">
    <source>
        <dbReference type="Proteomes" id="UP000002164"/>
    </source>
</evidence>
<dbReference type="HOGENOM" id="CLU_217566_0_0_9"/>
<dbReference type="Proteomes" id="UP000002164">
    <property type="component" value="Chromosome"/>
</dbReference>
<gene>
    <name evidence="2" type="ordered locus">Bsph_2401</name>
</gene>
<keyword evidence="1" id="KW-0812">Transmembrane</keyword>
<dbReference type="EnsemblBacteria" id="ACA39954">
    <property type="protein sequence ID" value="ACA39954"/>
    <property type="gene ID" value="Bsph_2401"/>
</dbReference>
<proteinExistence type="predicted"/>
<feature type="transmembrane region" description="Helical" evidence="1">
    <location>
        <begin position="12"/>
        <end position="28"/>
    </location>
</feature>
<organism evidence="2 3">
    <name type="scientific">Lysinibacillus sphaericus (strain C3-41)</name>
    <dbReference type="NCBI Taxonomy" id="444177"/>
    <lineage>
        <taxon>Bacteria</taxon>
        <taxon>Bacillati</taxon>
        <taxon>Bacillota</taxon>
        <taxon>Bacilli</taxon>
        <taxon>Bacillales</taxon>
        <taxon>Bacillaceae</taxon>
        <taxon>Lysinibacillus</taxon>
    </lineage>
</organism>
<keyword evidence="1" id="KW-1133">Transmembrane helix</keyword>
<dbReference type="EMBL" id="CP000817">
    <property type="protein sequence ID" value="ACA39954.1"/>
    <property type="molecule type" value="Genomic_DNA"/>
</dbReference>
<reference evidence="2 3" key="1">
    <citation type="journal article" date="2008" name="J. Bacteriol.">
        <title>Complete genome sequence of the mosquitocidal bacterium Bacillus sphaericus C3-41 and comparison with those of closely related Bacillus species.</title>
        <authorList>
            <person name="Hu X."/>
            <person name="Fan W."/>
            <person name="Han B."/>
            <person name="Liu H."/>
            <person name="Zheng D."/>
            <person name="Li Q."/>
            <person name="Dong W."/>
            <person name="Yan J."/>
            <person name="Gao M."/>
            <person name="Berry C."/>
            <person name="Yuan Z."/>
        </authorList>
    </citation>
    <scope>NUCLEOTIDE SEQUENCE [LARGE SCALE GENOMIC DNA]</scope>
    <source>
        <strain evidence="2 3">C3-41</strain>
    </source>
</reference>
<evidence type="ECO:0000256" key="1">
    <source>
        <dbReference type="SAM" id="Phobius"/>
    </source>
</evidence>
<dbReference type="KEGG" id="lsp:Bsph_2401"/>
<evidence type="ECO:0000313" key="2">
    <source>
        <dbReference type="EMBL" id="ACA39954.1"/>
    </source>
</evidence>
<name>B1HWW9_LYSSC</name>
<dbReference type="AlphaFoldDB" id="B1HWW9"/>
<protein>
    <submittedName>
        <fullName evidence="2">Uncharacterized protein</fullName>
    </submittedName>
</protein>
<accession>B1HWW9</accession>
<keyword evidence="1" id="KW-0472">Membrane</keyword>
<sequence>MDLVRGIEMDLIVGIAIVLIVFFSSSLIEKRLKSIEKQNNRVIEILEEIRDKK</sequence>